<dbReference type="GO" id="GO:0080090">
    <property type="term" value="P:regulation of primary metabolic process"/>
    <property type="evidence" value="ECO:0007669"/>
    <property type="project" value="UniProtKB-ARBA"/>
</dbReference>
<dbReference type="PROSITE" id="PS50600">
    <property type="entry name" value="ULP_PROTEASE"/>
    <property type="match status" value="1"/>
</dbReference>
<dbReference type="GO" id="GO:0016926">
    <property type="term" value="P:protein desumoylation"/>
    <property type="evidence" value="ECO:0007669"/>
    <property type="project" value="TreeGrafter"/>
</dbReference>
<dbReference type="GO" id="GO:0006508">
    <property type="term" value="P:proteolysis"/>
    <property type="evidence" value="ECO:0007669"/>
    <property type="project" value="UniProtKB-KW"/>
</dbReference>
<evidence type="ECO:0000256" key="3">
    <source>
        <dbReference type="ARBA" id="ARBA00022801"/>
    </source>
</evidence>
<dbReference type="Pfam" id="PF02902">
    <property type="entry name" value="Peptidase_C48"/>
    <property type="match status" value="1"/>
</dbReference>
<keyword evidence="4" id="KW-0788">Thiol protease</keyword>
<keyword evidence="3" id="KW-0378">Hydrolase</keyword>
<reference evidence="7" key="1">
    <citation type="journal article" date="2014" name="Genome Announc.">
        <title>De novo whole-genome sequence and genome annotation of Lichtheimia ramosa.</title>
        <authorList>
            <person name="Linde J."/>
            <person name="Schwartze V."/>
            <person name="Binder U."/>
            <person name="Lass-Florl C."/>
            <person name="Voigt K."/>
            <person name="Horn F."/>
        </authorList>
    </citation>
    <scope>NUCLEOTIDE SEQUENCE</scope>
    <source>
        <strain evidence="7">JMRC FSU:6197</strain>
    </source>
</reference>
<dbReference type="FunFam" id="3.40.395.10:FF:000001">
    <property type="entry name" value="Sentrin-specific protease 1"/>
    <property type="match status" value="1"/>
</dbReference>
<protein>
    <recommendedName>
        <fullName evidence="6">Ubiquitin-like protease family profile domain-containing protein</fullName>
    </recommendedName>
</protein>
<dbReference type="PANTHER" id="PTHR12606">
    <property type="entry name" value="SENTRIN/SUMO-SPECIFIC PROTEASE"/>
    <property type="match status" value="1"/>
</dbReference>
<keyword evidence="2" id="KW-0645">Protease</keyword>
<proteinExistence type="inferred from homology"/>
<dbReference type="EMBL" id="LK023313">
    <property type="protein sequence ID" value="CDS03280.1"/>
    <property type="molecule type" value="Genomic_DNA"/>
</dbReference>
<dbReference type="InterPro" id="IPR003653">
    <property type="entry name" value="Peptidase_C48_C"/>
</dbReference>
<evidence type="ECO:0000256" key="5">
    <source>
        <dbReference type="SAM" id="MobiDB-lite"/>
    </source>
</evidence>
<evidence type="ECO:0000313" key="7">
    <source>
        <dbReference type="EMBL" id="CDS03280.1"/>
    </source>
</evidence>
<dbReference type="OrthoDB" id="1939479at2759"/>
<dbReference type="AlphaFoldDB" id="A0A077W919"/>
<dbReference type="InterPro" id="IPR038765">
    <property type="entry name" value="Papain-like_cys_pep_sf"/>
</dbReference>
<dbReference type="PANTHER" id="PTHR12606:SF10">
    <property type="entry name" value="SENTRIN-SPECIFIC PROTEASE 5"/>
    <property type="match status" value="1"/>
</dbReference>
<feature type="region of interest" description="Disordered" evidence="5">
    <location>
        <begin position="1"/>
        <end position="30"/>
    </location>
</feature>
<dbReference type="SUPFAM" id="SSF54001">
    <property type="entry name" value="Cysteine proteinases"/>
    <property type="match status" value="1"/>
</dbReference>
<sequence>MKQLARASPLDYVHSTQKSQKTSRESGIRSHSVRLSFASDADYYSSTNFYDSIRVKELCQTMYQLPHQSKNAKDDDDDVIVISSDEEEEDNDDTKRSTNKVDSVDSLLDDLEALDINRETPSSSKLQAKFDHERIESYKEIIKAQNDILGPFGALDLDDLYEKTAIPVPKGLVALTDEEEALVSELLQSGRAGVVAKHDNAVVEFKDIAKLLPETWLNDEVINFYMSLIADRAKQDSKLPSVYCFNTFFCSTLREHGYQRVKRWTKRVDIFAKDLLFIPINYSYHWTLGVVDMKQKTITVYDSLGGGHRQALELLLKYLSQEHEDKKKAPFDSSGWTMHTPKDIPHQKNMSDCGVFTCTYAERLSRRREFDFSQDDMELIRKRMVLGIVNKILY</sequence>
<evidence type="ECO:0000259" key="6">
    <source>
        <dbReference type="PROSITE" id="PS50600"/>
    </source>
</evidence>
<evidence type="ECO:0000256" key="1">
    <source>
        <dbReference type="ARBA" id="ARBA00005234"/>
    </source>
</evidence>
<accession>A0A077W919</accession>
<organism evidence="7">
    <name type="scientific">Lichtheimia ramosa</name>
    <dbReference type="NCBI Taxonomy" id="688394"/>
    <lineage>
        <taxon>Eukaryota</taxon>
        <taxon>Fungi</taxon>
        <taxon>Fungi incertae sedis</taxon>
        <taxon>Mucoromycota</taxon>
        <taxon>Mucoromycotina</taxon>
        <taxon>Mucoromycetes</taxon>
        <taxon>Mucorales</taxon>
        <taxon>Lichtheimiaceae</taxon>
        <taxon>Lichtheimia</taxon>
    </lineage>
</organism>
<name>A0A077W919_9FUNG</name>
<comment type="similarity">
    <text evidence="1">Belongs to the peptidase C48 family.</text>
</comment>
<dbReference type="GO" id="GO:0016929">
    <property type="term" value="F:deSUMOylase activity"/>
    <property type="evidence" value="ECO:0007669"/>
    <property type="project" value="TreeGrafter"/>
</dbReference>
<dbReference type="Gene3D" id="3.40.395.10">
    <property type="entry name" value="Adenoviral Proteinase, Chain A"/>
    <property type="match status" value="1"/>
</dbReference>
<gene>
    <name evidence="7" type="ORF">LRAMOSA00682</name>
</gene>
<feature type="domain" description="Ubiquitin-like protease family profile" evidence="6">
    <location>
        <begin position="201"/>
        <end position="364"/>
    </location>
</feature>
<dbReference type="GO" id="GO:0060255">
    <property type="term" value="P:regulation of macromolecule metabolic process"/>
    <property type="evidence" value="ECO:0007669"/>
    <property type="project" value="UniProtKB-ARBA"/>
</dbReference>
<evidence type="ECO:0000256" key="2">
    <source>
        <dbReference type="ARBA" id="ARBA00022670"/>
    </source>
</evidence>
<dbReference type="GO" id="GO:0005634">
    <property type="term" value="C:nucleus"/>
    <property type="evidence" value="ECO:0007669"/>
    <property type="project" value="TreeGrafter"/>
</dbReference>
<evidence type="ECO:0000256" key="4">
    <source>
        <dbReference type="ARBA" id="ARBA00022807"/>
    </source>
</evidence>